<dbReference type="OrthoDB" id="10562119at2759"/>
<name>A0A0A2JMV6_PENEN</name>
<accession>A0A0A2JMV6</accession>
<keyword evidence="3" id="KW-1185">Reference proteome</keyword>
<dbReference type="GeneID" id="27682516"/>
<dbReference type="HOGENOM" id="CLU_1949535_0_0_1"/>
<evidence type="ECO:0000313" key="2">
    <source>
        <dbReference type="EMBL" id="KGO56747.1"/>
    </source>
</evidence>
<dbReference type="EMBL" id="JQFZ01000160">
    <property type="protein sequence ID" value="KGO56747.1"/>
    <property type="molecule type" value="Genomic_DNA"/>
</dbReference>
<evidence type="ECO:0000256" key="1">
    <source>
        <dbReference type="SAM" id="MobiDB-lite"/>
    </source>
</evidence>
<comment type="caution">
    <text evidence="2">The sequence shown here is derived from an EMBL/GenBank/DDBJ whole genome shotgun (WGS) entry which is preliminary data.</text>
</comment>
<reference evidence="2 3" key="1">
    <citation type="journal article" date="2015" name="Mol. Plant Microbe Interact.">
        <title>Genome, transcriptome, and functional analyses of Penicillium expansum provide new insights into secondary metabolism and pathogenicity.</title>
        <authorList>
            <person name="Ballester A.R."/>
            <person name="Marcet-Houben M."/>
            <person name="Levin E."/>
            <person name="Sela N."/>
            <person name="Selma-Lazaro C."/>
            <person name="Carmona L."/>
            <person name="Wisniewski M."/>
            <person name="Droby S."/>
            <person name="Gonzalez-Candelas L."/>
            <person name="Gabaldon T."/>
        </authorList>
    </citation>
    <scope>NUCLEOTIDE SEQUENCE [LARGE SCALE GENOMIC DNA]</scope>
    <source>
        <strain evidence="2 3">MD-8</strain>
    </source>
</reference>
<dbReference type="Proteomes" id="UP000030143">
    <property type="component" value="Unassembled WGS sequence"/>
</dbReference>
<sequence>MVYSLKKVTSALLGCHARGLFGDWKDMQVRALLSEHRRQFKKRTGKKKRKKERGFASSSGRLDVYSEDQHINLRWPWSDLKRFGYVNGAMVPNSSSVETHWVRSILVGQCRPVEANVKSLTCRKCMLYA</sequence>
<dbReference type="VEuPathDB" id="FungiDB:PEXP_020940"/>
<feature type="region of interest" description="Disordered" evidence="1">
    <location>
        <begin position="38"/>
        <end position="58"/>
    </location>
</feature>
<dbReference type="AlphaFoldDB" id="A0A0A2JMV6"/>
<organism evidence="2 3">
    <name type="scientific">Penicillium expansum</name>
    <name type="common">Blue mold rot fungus</name>
    <dbReference type="NCBI Taxonomy" id="27334"/>
    <lineage>
        <taxon>Eukaryota</taxon>
        <taxon>Fungi</taxon>
        <taxon>Dikarya</taxon>
        <taxon>Ascomycota</taxon>
        <taxon>Pezizomycotina</taxon>
        <taxon>Eurotiomycetes</taxon>
        <taxon>Eurotiomycetidae</taxon>
        <taxon>Eurotiales</taxon>
        <taxon>Aspergillaceae</taxon>
        <taxon>Penicillium</taxon>
    </lineage>
</organism>
<gene>
    <name evidence="2" type="ORF">PEX2_098260</name>
</gene>
<dbReference type="RefSeq" id="XP_016598445.1">
    <property type="nucleotide sequence ID" value="XM_016747096.1"/>
</dbReference>
<evidence type="ECO:0000313" key="3">
    <source>
        <dbReference type="Proteomes" id="UP000030143"/>
    </source>
</evidence>
<protein>
    <submittedName>
        <fullName evidence="2">Uncharacterized protein</fullName>
    </submittedName>
</protein>
<proteinExistence type="predicted"/>
<feature type="compositionally biased region" description="Basic residues" evidence="1">
    <location>
        <begin position="38"/>
        <end position="52"/>
    </location>
</feature>